<proteinExistence type="predicted"/>
<evidence type="ECO:0000313" key="2">
    <source>
        <dbReference type="EMBL" id="KAI9278265.1"/>
    </source>
</evidence>
<dbReference type="CDD" id="cd22209">
    <property type="entry name" value="EMC10"/>
    <property type="match status" value="1"/>
</dbReference>
<reference evidence="2" key="2">
    <citation type="submission" date="2023-02" db="EMBL/GenBank/DDBJ databases">
        <authorList>
            <consortium name="DOE Joint Genome Institute"/>
            <person name="Mondo S.J."/>
            <person name="Chang Y."/>
            <person name="Wang Y."/>
            <person name="Ahrendt S."/>
            <person name="Andreopoulos W."/>
            <person name="Barry K."/>
            <person name="Beard J."/>
            <person name="Benny G.L."/>
            <person name="Blankenship S."/>
            <person name="Bonito G."/>
            <person name="Cuomo C."/>
            <person name="Desiro A."/>
            <person name="Gervers K.A."/>
            <person name="Hundley H."/>
            <person name="Kuo A."/>
            <person name="LaButti K."/>
            <person name="Lang B.F."/>
            <person name="Lipzen A."/>
            <person name="O'Donnell K."/>
            <person name="Pangilinan J."/>
            <person name="Reynolds N."/>
            <person name="Sandor L."/>
            <person name="Smith M.W."/>
            <person name="Tsang A."/>
            <person name="Grigoriev I.V."/>
            <person name="Stajich J.E."/>
            <person name="Spatafora J.W."/>
        </authorList>
    </citation>
    <scope>NUCLEOTIDE SEQUENCE</scope>
    <source>
        <strain evidence="2">RSA 2281</strain>
    </source>
</reference>
<dbReference type="PANTHER" id="PTHR39219">
    <property type="entry name" value="ER MEMBRANE PROTEIN COMPLEX SUBUNIT 10"/>
    <property type="match status" value="1"/>
</dbReference>
<dbReference type="AlphaFoldDB" id="A0AAD5PJ42"/>
<accession>A0AAD5PJ42</accession>
<dbReference type="Pfam" id="PF21203">
    <property type="entry name" value="ECM10"/>
    <property type="match status" value="1"/>
</dbReference>
<comment type="caution">
    <text evidence="2">The sequence shown here is derived from an EMBL/GenBank/DDBJ whole genome shotgun (WGS) entry which is preliminary data.</text>
</comment>
<evidence type="ECO:0000313" key="3">
    <source>
        <dbReference type="Proteomes" id="UP001209540"/>
    </source>
</evidence>
<keyword evidence="3" id="KW-1185">Reference proteome</keyword>
<feature type="signal peptide" evidence="1">
    <location>
        <begin position="1"/>
        <end position="21"/>
    </location>
</feature>
<feature type="chain" id="PRO_5042102750" description="ER membrane protein complex subunit 10" evidence="1">
    <location>
        <begin position="22"/>
        <end position="224"/>
    </location>
</feature>
<keyword evidence="1" id="KW-0732">Signal</keyword>
<evidence type="ECO:0000256" key="1">
    <source>
        <dbReference type="SAM" id="SignalP"/>
    </source>
</evidence>
<evidence type="ECO:0008006" key="4">
    <source>
        <dbReference type="Google" id="ProtNLM"/>
    </source>
</evidence>
<dbReference type="EMBL" id="JAIXMP010000001">
    <property type="protein sequence ID" value="KAI9278265.1"/>
    <property type="molecule type" value="Genomic_DNA"/>
</dbReference>
<dbReference type="Proteomes" id="UP001209540">
    <property type="component" value="Unassembled WGS sequence"/>
</dbReference>
<gene>
    <name evidence="2" type="ORF">BDA99DRAFT_1952</name>
</gene>
<name>A0AAD5PJ42_9FUNG</name>
<dbReference type="PANTHER" id="PTHR39219:SF1">
    <property type="entry name" value="ER MEMBRANE PROTEIN COMPLEX SUBUNIT 10"/>
    <property type="match status" value="1"/>
</dbReference>
<organism evidence="2 3">
    <name type="scientific">Phascolomyces articulosus</name>
    <dbReference type="NCBI Taxonomy" id="60185"/>
    <lineage>
        <taxon>Eukaryota</taxon>
        <taxon>Fungi</taxon>
        <taxon>Fungi incertae sedis</taxon>
        <taxon>Mucoromycota</taxon>
        <taxon>Mucoromycotina</taxon>
        <taxon>Mucoromycetes</taxon>
        <taxon>Mucorales</taxon>
        <taxon>Lichtheimiaceae</taxon>
        <taxon>Phascolomyces</taxon>
    </lineage>
</organism>
<reference evidence="2" key="1">
    <citation type="journal article" date="2022" name="IScience">
        <title>Evolution of zygomycete secretomes and the origins of terrestrial fungal ecologies.</title>
        <authorList>
            <person name="Chang Y."/>
            <person name="Wang Y."/>
            <person name="Mondo S."/>
            <person name="Ahrendt S."/>
            <person name="Andreopoulos W."/>
            <person name="Barry K."/>
            <person name="Beard J."/>
            <person name="Benny G.L."/>
            <person name="Blankenship S."/>
            <person name="Bonito G."/>
            <person name="Cuomo C."/>
            <person name="Desiro A."/>
            <person name="Gervers K.A."/>
            <person name="Hundley H."/>
            <person name="Kuo A."/>
            <person name="LaButti K."/>
            <person name="Lang B.F."/>
            <person name="Lipzen A."/>
            <person name="O'Donnell K."/>
            <person name="Pangilinan J."/>
            <person name="Reynolds N."/>
            <person name="Sandor L."/>
            <person name="Smith M.E."/>
            <person name="Tsang A."/>
            <person name="Grigoriev I.V."/>
            <person name="Stajich J.E."/>
            <person name="Spatafora J.W."/>
        </authorList>
    </citation>
    <scope>NUCLEOTIDE SEQUENCE</scope>
    <source>
        <strain evidence="2">RSA 2281</strain>
    </source>
</reference>
<protein>
    <recommendedName>
        <fullName evidence="4">ER membrane protein complex subunit 10</fullName>
    </recommendedName>
</protein>
<sequence>MRVSFFLNVLIALSIIAIAAATEEIKLHVYHKQGADYKKRGEIIGLPNAPSYVATAKDDTIELNSLLYQVKIRDETTDRIILSSIKACQLVDSGWKDEFRVHFDDEKKVYHVDYYAQTDACDSDIELPYKAEPKFATRVFVERPVAGAKPFLGQYGKQNQQQAQQVRQQAQQGQVQGKEGGEEEFPIEEEKTFFQKYWYLVLGGALVLINAMNAPPESGPAPRR</sequence>